<dbReference type="Pfam" id="PF18565">
    <property type="entry name" value="Glyco_hydro2_C5"/>
    <property type="match status" value="1"/>
</dbReference>
<dbReference type="eggNOG" id="COG3250">
    <property type="taxonomic scope" value="Bacteria"/>
</dbReference>
<evidence type="ECO:0000256" key="1">
    <source>
        <dbReference type="ARBA" id="ARBA00007401"/>
    </source>
</evidence>
<evidence type="ECO:0000259" key="8">
    <source>
        <dbReference type="Pfam" id="PF18565"/>
    </source>
</evidence>
<dbReference type="Pfam" id="PF02836">
    <property type="entry name" value="Glyco_hydro_2_C"/>
    <property type="match status" value="1"/>
</dbReference>
<evidence type="ECO:0000259" key="6">
    <source>
        <dbReference type="Pfam" id="PF02837"/>
    </source>
</evidence>
<dbReference type="InterPro" id="IPR032311">
    <property type="entry name" value="DUF4982"/>
</dbReference>
<keyword evidence="3" id="KW-0326">Glycosidase</keyword>
<dbReference type="Proteomes" id="UP000005561">
    <property type="component" value="Unassembled WGS sequence"/>
</dbReference>
<evidence type="ECO:0000256" key="2">
    <source>
        <dbReference type="ARBA" id="ARBA00022801"/>
    </source>
</evidence>
<dbReference type="InterPro" id="IPR006103">
    <property type="entry name" value="Glyco_hydro_2_cat"/>
</dbReference>
<dbReference type="InterPro" id="IPR017853">
    <property type="entry name" value="GH"/>
</dbReference>
<dbReference type="Gene3D" id="2.60.40.10">
    <property type="entry name" value="Immunoglobulins"/>
    <property type="match status" value="3"/>
</dbReference>
<dbReference type="OrthoDB" id="9762066at2"/>
<evidence type="ECO:0000313" key="9">
    <source>
        <dbReference type="EMBL" id="EET59856.1"/>
    </source>
</evidence>
<proteinExistence type="inferred from homology"/>
<dbReference type="RefSeq" id="WP_006863014.1">
    <property type="nucleotide sequence ID" value="NZ_ACCL02000015.1"/>
</dbReference>
<dbReference type="InterPro" id="IPR013783">
    <property type="entry name" value="Ig-like_fold"/>
</dbReference>
<dbReference type="PANTHER" id="PTHR42732:SF1">
    <property type="entry name" value="BETA-MANNOSIDASE"/>
    <property type="match status" value="1"/>
</dbReference>
<dbReference type="Pfam" id="PF02837">
    <property type="entry name" value="Glyco_hydro_2_N"/>
    <property type="match status" value="1"/>
</dbReference>
<evidence type="ECO:0000256" key="3">
    <source>
        <dbReference type="ARBA" id="ARBA00023295"/>
    </source>
</evidence>
<evidence type="ECO:0000259" key="5">
    <source>
        <dbReference type="Pfam" id="PF02836"/>
    </source>
</evidence>
<dbReference type="SUPFAM" id="SSF49303">
    <property type="entry name" value="beta-Galactosidase/glucuronidase domain"/>
    <property type="match status" value="1"/>
</dbReference>
<dbReference type="Pfam" id="PF16355">
    <property type="entry name" value="DUF4982"/>
    <property type="match status" value="1"/>
</dbReference>
<accession>C6LHW6</accession>
<dbReference type="InterPro" id="IPR006104">
    <property type="entry name" value="Glyco_hydro_2_N"/>
</dbReference>
<comment type="caution">
    <text evidence="9">The sequence shown here is derived from an EMBL/GenBank/DDBJ whole genome shotgun (WGS) entry which is preliminary data.</text>
</comment>
<dbReference type="AlphaFoldDB" id="C6LHW6"/>
<dbReference type="SUPFAM" id="SSF51445">
    <property type="entry name" value="(Trans)glycosidases"/>
    <property type="match status" value="1"/>
</dbReference>
<dbReference type="SUPFAM" id="SSF49785">
    <property type="entry name" value="Galactose-binding domain-like"/>
    <property type="match status" value="1"/>
</dbReference>
<dbReference type="GO" id="GO:0004553">
    <property type="term" value="F:hydrolase activity, hydrolyzing O-glycosyl compounds"/>
    <property type="evidence" value="ECO:0007669"/>
    <property type="project" value="InterPro"/>
</dbReference>
<name>C6LHW6_9FIRM</name>
<dbReference type="InterPro" id="IPR008979">
    <property type="entry name" value="Galactose-bd-like_sf"/>
</dbReference>
<dbReference type="EMBL" id="ACCL02000015">
    <property type="protein sequence ID" value="EET59856.1"/>
    <property type="molecule type" value="Genomic_DNA"/>
</dbReference>
<feature type="domain" description="DUF4982" evidence="7">
    <location>
        <begin position="618"/>
        <end position="673"/>
    </location>
</feature>
<evidence type="ECO:0000259" key="4">
    <source>
        <dbReference type="Pfam" id="PF00703"/>
    </source>
</evidence>
<dbReference type="Gene3D" id="2.60.120.260">
    <property type="entry name" value="Galactose-binding domain-like"/>
    <property type="match status" value="1"/>
</dbReference>
<keyword evidence="10" id="KW-1185">Reference proteome</keyword>
<dbReference type="GO" id="GO:0005975">
    <property type="term" value="P:carbohydrate metabolic process"/>
    <property type="evidence" value="ECO:0007669"/>
    <property type="project" value="InterPro"/>
</dbReference>
<dbReference type="PRINTS" id="PR00132">
    <property type="entry name" value="GLHYDRLASE2"/>
</dbReference>
<sequence>MKRQTFNDNWIFWKEGSTKKQTVTLPHDAMIHEERRPDVPGGGAHGYFPGGKYVYEKRFTAPDEWREKTVSIEFEGVYRNSKVFINGKEAGGRPYGYVPFVICMDAFLVYGGENVITVTVDNSELPNSRWYTGSGIYRPVSLLISPKEHIVYQGVRITTLSFAPARIRVETDASVSDEAKILVEILEQGRVIASGSGRNMELAIPDAKLWSDETPYLYECRVSLKKQDKVCDTVTEKFGIRLITWSSGGLLVNGKQTLLRGGCFHHDNGILGAACWTKSEERRVRIMKEHGFNALRSAHNPASKAMLEACDRYGMYLMDETFDMWYVRKSKYDYGRDFKEWWQADTKAMIDRDYNHPSVIMYSIGNEVSEPGKPEGVKLGKEMISFVKSLDASRAVTGGMNLMIMGNYAKGKGQYDNVDKEEKKKAANDSKEPKNASLIFNMMATVVGPGMNKAGNSKKVDMVTTPILDALDIAGYNYASGRYPLEGKLHPGRVIVGSETFPYEIYKNWEQVKKYPYLVGDFMWTAWDYLGEAGLGAWSYTGGMPFNRPYPWLLGGTGVIDILGNPDASCRYAETVWERADKPVIAVRPVNHPGVRVSKSVWRGTNAIESWSWRGCDGNKAQVEIYAGAAGVELFLNGKSLGKKRLKECKAVYKTRYAEGTLRAVAYDADGAVLGESTLSSAKGKFRITLKPEETVIQAGDIVYVPVEITGENGIVESNADEKLSVSVEGGTLLAFGSADPCTQERYDAGSFTAYQGRALAVVYAPQPGKIKISVSGEKLGTESVAVTAV</sequence>
<feature type="domain" description="Glycosyl hydrolases family 2 sugar binding" evidence="6">
    <location>
        <begin position="52"/>
        <end position="146"/>
    </location>
</feature>
<dbReference type="Pfam" id="PF00703">
    <property type="entry name" value="Glyco_hydro_2"/>
    <property type="match status" value="1"/>
</dbReference>
<feature type="domain" description="Glycoside hydrolase family 2" evidence="8">
    <location>
        <begin position="688"/>
        <end position="785"/>
    </location>
</feature>
<evidence type="ECO:0000313" key="10">
    <source>
        <dbReference type="Proteomes" id="UP000005561"/>
    </source>
</evidence>
<dbReference type="InterPro" id="IPR036156">
    <property type="entry name" value="Beta-gal/glucu_dom_sf"/>
</dbReference>
<dbReference type="Gene3D" id="3.20.20.80">
    <property type="entry name" value="Glycosidases"/>
    <property type="match status" value="1"/>
</dbReference>
<dbReference type="InterPro" id="IPR051913">
    <property type="entry name" value="GH2_Domain-Containing"/>
</dbReference>
<feature type="domain" description="Glycoside hydrolase family 2 immunoglobulin-like beta-sandwich" evidence="4">
    <location>
        <begin position="171"/>
        <end position="241"/>
    </location>
</feature>
<dbReference type="PANTHER" id="PTHR42732">
    <property type="entry name" value="BETA-GALACTOSIDASE"/>
    <property type="match status" value="1"/>
</dbReference>
<dbReference type="InterPro" id="IPR040605">
    <property type="entry name" value="Glyco_hydro2_dom5"/>
</dbReference>
<organism evidence="9 10">
    <name type="scientific">Marvinbryantia formatexigens DSM 14469</name>
    <dbReference type="NCBI Taxonomy" id="478749"/>
    <lineage>
        <taxon>Bacteria</taxon>
        <taxon>Bacillati</taxon>
        <taxon>Bacillota</taxon>
        <taxon>Clostridia</taxon>
        <taxon>Lachnospirales</taxon>
        <taxon>Lachnospiraceae</taxon>
        <taxon>Marvinbryantia</taxon>
    </lineage>
</organism>
<comment type="similarity">
    <text evidence="1">Belongs to the glycosyl hydrolase 2 family.</text>
</comment>
<dbReference type="InterPro" id="IPR006101">
    <property type="entry name" value="Glyco_hydro_2"/>
</dbReference>
<gene>
    <name evidence="9" type="ORF">BRYFOR_08230</name>
</gene>
<reference evidence="9" key="1">
    <citation type="submission" date="2009-07" db="EMBL/GenBank/DDBJ databases">
        <authorList>
            <person name="Weinstock G."/>
            <person name="Sodergren E."/>
            <person name="Clifton S."/>
            <person name="Fulton L."/>
            <person name="Fulton B."/>
            <person name="Courtney L."/>
            <person name="Fronick C."/>
            <person name="Harrison M."/>
            <person name="Strong C."/>
            <person name="Farmer C."/>
            <person name="Delahaunty K."/>
            <person name="Markovic C."/>
            <person name="Hall O."/>
            <person name="Minx P."/>
            <person name="Tomlinson C."/>
            <person name="Mitreva M."/>
            <person name="Nelson J."/>
            <person name="Hou S."/>
            <person name="Wollam A."/>
            <person name="Pepin K.H."/>
            <person name="Johnson M."/>
            <person name="Bhonagiri V."/>
            <person name="Nash W.E."/>
            <person name="Warren W."/>
            <person name="Chinwalla A."/>
            <person name="Mardis E.R."/>
            <person name="Wilson R.K."/>
        </authorList>
    </citation>
    <scope>NUCLEOTIDE SEQUENCE [LARGE SCALE GENOMIC DNA]</scope>
    <source>
        <strain evidence="9">DSM 14469</strain>
    </source>
</reference>
<feature type="domain" description="Glycoside hydrolase family 2 catalytic" evidence="5">
    <location>
        <begin position="248"/>
        <end position="397"/>
    </location>
</feature>
<evidence type="ECO:0000259" key="7">
    <source>
        <dbReference type="Pfam" id="PF16355"/>
    </source>
</evidence>
<dbReference type="STRING" id="168384.SAMN05660368_03846"/>
<keyword evidence="2 9" id="KW-0378">Hydrolase</keyword>
<protein>
    <submittedName>
        <fullName evidence="9">Glycosyl hydrolase family 2, sugar binding domain protein</fullName>
    </submittedName>
</protein>
<dbReference type="InterPro" id="IPR006102">
    <property type="entry name" value="Ig-like_GH2"/>
</dbReference>